<name>A0A840A175_9CAUL</name>
<dbReference type="RefSeq" id="WP_183772210.1">
    <property type="nucleotide sequence ID" value="NZ_JACIDK010000002.1"/>
</dbReference>
<dbReference type="PANTHER" id="PTHR47572">
    <property type="entry name" value="LIPOPROTEIN-RELATED"/>
    <property type="match status" value="1"/>
</dbReference>
<sequence length="316" mass="33438">MPLSPIAPGDLTKVAVGIDRPEDVVVGPDGRVFASDHQCAVAEIFPDGSFKRMGPKGGAPNGINMDRRGRVLIANFGIYDREDGPLQRFDPASGEHETLLTEVGGRRLTSANYPVMDRAGNIWCANSTHAETWPQALDGRTDGFIFVLRPDGSSEVVAEGLKFPNGMALSADERYLFCAQTSGADVMRFPIHDGGTLGAGGRYGPVLGKLQAPDAPGIDHNELGYTDGIGLDAEGNLWVCLPAANKVVAITPELGVTTVIHDPSGEVVNHPTNVTWGGPDLKDLYIGSIRAGYVLKGRSPVAGQPHVHQLEGRASA</sequence>
<proteinExistence type="predicted"/>
<dbReference type="SUPFAM" id="SSF63829">
    <property type="entry name" value="Calcium-dependent phosphotriesterase"/>
    <property type="match status" value="1"/>
</dbReference>
<accession>A0A840A175</accession>
<dbReference type="EC" id="3.1.1.17" evidence="2"/>
<dbReference type="Proteomes" id="UP000530564">
    <property type="component" value="Unassembled WGS sequence"/>
</dbReference>
<dbReference type="InterPro" id="IPR051262">
    <property type="entry name" value="SMP-30/CGR1_Lactonase"/>
</dbReference>
<dbReference type="InterPro" id="IPR013658">
    <property type="entry name" value="SGL"/>
</dbReference>
<protein>
    <submittedName>
        <fullName evidence="2">Gluconolactonase</fullName>
        <ecNumber evidence="2">3.1.1.17</ecNumber>
    </submittedName>
</protein>
<dbReference type="Pfam" id="PF20067">
    <property type="entry name" value="SSL_N"/>
    <property type="match status" value="1"/>
</dbReference>
<dbReference type="AlphaFoldDB" id="A0A840A175"/>
<organism evidence="2 3">
    <name type="scientific">Phenylobacterium haematophilum</name>
    <dbReference type="NCBI Taxonomy" id="98513"/>
    <lineage>
        <taxon>Bacteria</taxon>
        <taxon>Pseudomonadati</taxon>
        <taxon>Pseudomonadota</taxon>
        <taxon>Alphaproteobacteria</taxon>
        <taxon>Caulobacterales</taxon>
        <taxon>Caulobacteraceae</taxon>
        <taxon>Phenylobacterium</taxon>
    </lineage>
</organism>
<dbReference type="Pfam" id="PF08450">
    <property type="entry name" value="SGL"/>
    <property type="match status" value="1"/>
</dbReference>
<dbReference type="PANTHER" id="PTHR47572:SF5">
    <property type="entry name" value="BLR2277 PROTEIN"/>
    <property type="match status" value="1"/>
</dbReference>
<evidence type="ECO:0000313" key="2">
    <source>
        <dbReference type="EMBL" id="MBB3891393.1"/>
    </source>
</evidence>
<keyword evidence="3" id="KW-1185">Reference proteome</keyword>
<evidence type="ECO:0000313" key="3">
    <source>
        <dbReference type="Proteomes" id="UP000530564"/>
    </source>
</evidence>
<keyword evidence="2" id="KW-0378">Hydrolase</keyword>
<evidence type="ECO:0000259" key="1">
    <source>
        <dbReference type="Pfam" id="PF08450"/>
    </source>
</evidence>
<dbReference type="GO" id="GO:0004341">
    <property type="term" value="F:gluconolactonase activity"/>
    <property type="evidence" value="ECO:0007669"/>
    <property type="project" value="UniProtKB-EC"/>
</dbReference>
<reference evidence="2 3" key="1">
    <citation type="submission" date="2020-08" db="EMBL/GenBank/DDBJ databases">
        <title>Genomic Encyclopedia of Type Strains, Phase IV (KMG-IV): sequencing the most valuable type-strain genomes for metagenomic binning, comparative biology and taxonomic classification.</title>
        <authorList>
            <person name="Goeker M."/>
        </authorList>
    </citation>
    <scope>NUCLEOTIDE SEQUENCE [LARGE SCALE GENOMIC DNA]</scope>
    <source>
        <strain evidence="2 3">DSM 21793</strain>
    </source>
</reference>
<feature type="domain" description="SMP-30/Gluconolactonase/LRE-like region" evidence="1">
    <location>
        <begin position="86"/>
        <end position="289"/>
    </location>
</feature>
<comment type="caution">
    <text evidence="2">The sequence shown here is derived from an EMBL/GenBank/DDBJ whole genome shotgun (WGS) entry which is preliminary data.</text>
</comment>
<dbReference type="InterPro" id="IPR011042">
    <property type="entry name" value="6-blade_b-propeller_TolB-like"/>
</dbReference>
<dbReference type="Gene3D" id="2.120.10.30">
    <property type="entry name" value="TolB, C-terminal domain"/>
    <property type="match status" value="1"/>
</dbReference>
<dbReference type="EMBL" id="JACIDK010000002">
    <property type="protein sequence ID" value="MBB3891393.1"/>
    <property type="molecule type" value="Genomic_DNA"/>
</dbReference>
<gene>
    <name evidence="2" type="ORF">GGQ61_002110</name>
</gene>